<evidence type="ECO:0000313" key="2">
    <source>
        <dbReference type="Proteomes" id="UP001500742"/>
    </source>
</evidence>
<accession>A0ABP7P5K5</accession>
<proteinExistence type="predicted"/>
<protein>
    <submittedName>
        <fullName evidence="1">Uncharacterized protein</fullName>
    </submittedName>
</protein>
<sequence>MRTSLNNIATIEAHLHKKQQPADALLFDAKLLLDDTLQVNVPAQQQAYSLVQQYGRKQLKQEIETVHQQLFNTTKHLSFRQKIARIFLNR</sequence>
<reference evidence="2" key="1">
    <citation type="journal article" date="2019" name="Int. J. Syst. Evol. Microbiol.">
        <title>The Global Catalogue of Microorganisms (GCM) 10K type strain sequencing project: providing services to taxonomists for standard genome sequencing and annotation.</title>
        <authorList>
            <consortium name="The Broad Institute Genomics Platform"/>
            <consortium name="The Broad Institute Genome Sequencing Center for Infectious Disease"/>
            <person name="Wu L."/>
            <person name="Ma J."/>
        </authorList>
    </citation>
    <scope>NUCLEOTIDE SEQUENCE [LARGE SCALE GENOMIC DNA]</scope>
    <source>
        <strain evidence="2">JCM 16601</strain>
    </source>
</reference>
<organism evidence="1 2">
    <name type="scientific">Mucilaginibacter dorajii</name>
    <dbReference type="NCBI Taxonomy" id="692994"/>
    <lineage>
        <taxon>Bacteria</taxon>
        <taxon>Pseudomonadati</taxon>
        <taxon>Bacteroidota</taxon>
        <taxon>Sphingobacteriia</taxon>
        <taxon>Sphingobacteriales</taxon>
        <taxon>Sphingobacteriaceae</taxon>
        <taxon>Mucilaginibacter</taxon>
    </lineage>
</organism>
<keyword evidence="2" id="KW-1185">Reference proteome</keyword>
<gene>
    <name evidence="1" type="ORF">GCM10022210_04560</name>
</gene>
<evidence type="ECO:0000313" key="1">
    <source>
        <dbReference type="EMBL" id="GAA3959976.1"/>
    </source>
</evidence>
<dbReference type="EMBL" id="BAAAZC010000004">
    <property type="protein sequence ID" value="GAA3959976.1"/>
    <property type="molecule type" value="Genomic_DNA"/>
</dbReference>
<name>A0ABP7P5K5_9SPHI</name>
<dbReference type="RefSeq" id="WP_259090760.1">
    <property type="nucleotide sequence ID" value="NZ_BAAAZC010000004.1"/>
</dbReference>
<comment type="caution">
    <text evidence="1">The sequence shown here is derived from an EMBL/GenBank/DDBJ whole genome shotgun (WGS) entry which is preliminary data.</text>
</comment>
<dbReference type="Proteomes" id="UP001500742">
    <property type="component" value="Unassembled WGS sequence"/>
</dbReference>